<proteinExistence type="predicted"/>
<evidence type="ECO:0000313" key="4">
    <source>
        <dbReference type="Proteomes" id="UP000243308"/>
    </source>
</evidence>
<gene>
    <name evidence="3" type="ORF">MVEG_12445</name>
</gene>
<organism evidence="3 4">
    <name type="scientific">Podila verticillata NRRL 6337</name>
    <dbReference type="NCBI Taxonomy" id="1069443"/>
    <lineage>
        <taxon>Eukaryota</taxon>
        <taxon>Fungi</taxon>
        <taxon>Fungi incertae sedis</taxon>
        <taxon>Mucoromycota</taxon>
        <taxon>Mortierellomycotina</taxon>
        <taxon>Mortierellomycetes</taxon>
        <taxon>Mortierellales</taxon>
        <taxon>Mortierellaceae</taxon>
        <taxon>Podila</taxon>
    </lineage>
</organism>
<keyword evidence="1" id="KW-0175">Coiled coil</keyword>
<dbReference type="AlphaFoldDB" id="A0A086TID9"/>
<sequence>LSFANLMLELVAAPPVAGTSAAGTDAVNDKIKAFEQEYKTFEREYEAYIETMVKNPPKAESTQRSYKSWLARWKAFCLKSYKDADMPFEVEEYKAHVFFKDVVFTRTTTKTFHDMSCKTKKVLVDRLKVGSRQPTYLQPASDQHWRNSDQGQTGVEETAANVIQRVVDMEMLQSSRRYLIPTSRLLFMANLDQVETQQQIAFYATLMTGHSISEC</sequence>
<name>A0A086TID9_9FUNG</name>
<keyword evidence="2" id="KW-0732">Signal</keyword>
<reference evidence="3 4" key="1">
    <citation type="submission" date="2011-02" db="EMBL/GenBank/DDBJ databases">
        <title>The Genome Sequence of Mortierella verticillata NRRL 6337.</title>
        <authorList>
            <consortium name="The Broad Institute Genome Sequencing Platform"/>
            <person name="Russ C."/>
            <person name="Cuomo C."/>
            <person name="Burger G."/>
            <person name="Gray M.W."/>
            <person name="Holland P.W.H."/>
            <person name="King N."/>
            <person name="Lang F.B.F."/>
            <person name="Roger A.J."/>
            <person name="Ruiz-Trillo I."/>
            <person name="Young S.K."/>
            <person name="Zeng Q."/>
            <person name="Gargeya S."/>
            <person name="Alvarado L."/>
            <person name="Berlin A."/>
            <person name="Chapman S.B."/>
            <person name="Chen Z."/>
            <person name="Freedman E."/>
            <person name="Gellesch M."/>
            <person name="Goldberg J."/>
            <person name="Griggs A."/>
            <person name="Gujja S."/>
            <person name="Heilman E."/>
            <person name="Heiman D."/>
            <person name="Howarth C."/>
            <person name="Mehta T."/>
            <person name="Neiman D."/>
            <person name="Pearson M."/>
            <person name="Roberts A."/>
            <person name="Saif S."/>
            <person name="Shea T."/>
            <person name="Shenoy N."/>
            <person name="Sisk P."/>
            <person name="Stolte C."/>
            <person name="Sykes S."/>
            <person name="White J."/>
            <person name="Yandava C."/>
            <person name="Haas B."/>
            <person name="Nusbaum C."/>
            <person name="Birren B."/>
        </authorList>
    </citation>
    <scope>NUCLEOTIDE SEQUENCE [LARGE SCALE GENOMIC DNA]</scope>
    <source>
        <strain evidence="3 4">NRRL 6337</strain>
    </source>
</reference>
<dbReference type="Proteomes" id="UP000243308">
    <property type="component" value="Unassembled WGS sequence"/>
</dbReference>
<accession>A0A086TID9</accession>
<feature type="non-terminal residue" evidence="3">
    <location>
        <position position="1"/>
    </location>
</feature>
<protein>
    <submittedName>
        <fullName evidence="3">Uncharacterized protein</fullName>
    </submittedName>
</protein>
<feature type="chain" id="PRO_5001815734" evidence="2">
    <location>
        <begin position="22"/>
        <end position="215"/>
    </location>
</feature>
<keyword evidence="4" id="KW-1185">Reference proteome</keyword>
<dbReference type="OrthoDB" id="10679224at2759"/>
<evidence type="ECO:0000256" key="1">
    <source>
        <dbReference type="SAM" id="Coils"/>
    </source>
</evidence>
<evidence type="ECO:0000256" key="2">
    <source>
        <dbReference type="SAM" id="SignalP"/>
    </source>
</evidence>
<dbReference type="EMBL" id="KN042461">
    <property type="protein sequence ID" value="KFH61716.1"/>
    <property type="molecule type" value="Genomic_DNA"/>
</dbReference>
<evidence type="ECO:0000313" key="3">
    <source>
        <dbReference type="EMBL" id="KFH61716.1"/>
    </source>
</evidence>
<feature type="coiled-coil region" evidence="1">
    <location>
        <begin position="24"/>
        <end position="51"/>
    </location>
</feature>
<feature type="signal peptide" evidence="2">
    <location>
        <begin position="1"/>
        <end position="21"/>
    </location>
</feature>